<evidence type="ECO:0000256" key="9">
    <source>
        <dbReference type="SAM" id="Phobius"/>
    </source>
</evidence>
<dbReference type="Gene3D" id="3.30.565.10">
    <property type="entry name" value="Histidine kinase-like ATPase, C-terminal domain"/>
    <property type="match status" value="1"/>
</dbReference>
<dbReference type="PANTHER" id="PTHR24421:SF10">
    <property type="entry name" value="NITRATE_NITRITE SENSOR PROTEIN NARQ"/>
    <property type="match status" value="1"/>
</dbReference>
<dbReference type="Proteomes" id="UP000440004">
    <property type="component" value="Unassembled WGS sequence"/>
</dbReference>
<evidence type="ECO:0000256" key="8">
    <source>
        <dbReference type="ARBA" id="ARBA00023012"/>
    </source>
</evidence>
<dbReference type="RefSeq" id="WP_152803482.1">
    <property type="nucleotide sequence ID" value="NZ_WHNX01000010.1"/>
</dbReference>
<proteinExistence type="predicted"/>
<dbReference type="Gene3D" id="1.20.5.1930">
    <property type="match status" value="1"/>
</dbReference>
<keyword evidence="9" id="KW-1133">Transmembrane helix</keyword>
<keyword evidence="9" id="KW-0472">Membrane</keyword>
<dbReference type="PANTHER" id="PTHR24421">
    <property type="entry name" value="NITRATE/NITRITE SENSOR PROTEIN NARX-RELATED"/>
    <property type="match status" value="1"/>
</dbReference>
<dbReference type="InterPro" id="IPR011712">
    <property type="entry name" value="Sig_transdc_His_kin_sub3_dim/P"/>
</dbReference>
<keyword evidence="9" id="KW-0812">Transmembrane</keyword>
<sequence length="387" mass="44439">MKKKDGDRSSVMVKFMLGIIDKLLIFICCSILYIKGVDTGNIPVPMLIVIILSCICSYFENKKINRISVILFTALCIISPRMLLFLPVIIYDIFNTDDWKFSIAFLLPIVIYIFNYDTYILSLLVVFIILSYLSKYKTSKINNLLKEYHTYQDSSKELKNLLEDKNYKLLEKQDNEIHIATLNERNRISKEIHDNIGHLISRSLIHIGALLTISKEDDTKEGLKVLQNSLSEGMDSIRHCIHNIHDESIDLYSTINNLVSDFSFCLVNLNYNLISSPPLSLKYFFIWTIKEALSNIIKHSKATSVSIILAEHPIMYQLIIQDNGTISNLEKKKIEEINQSILRCEGMGLQNMIERVYGLDGIIRLSGENGFKIFITIPIKKAQEEVL</sequence>
<keyword evidence="8" id="KW-0902">Two-component regulatory system</keyword>
<gene>
    <name evidence="11" type="ORF">GC105_08000</name>
</gene>
<evidence type="ECO:0000256" key="2">
    <source>
        <dbReference type="ARBA" id="ARBA00012438"/>
    </source>
</evidence>
<dbReference type="AlphaFoldDB" id="A0A6A7K8F5"/>
<evidence type="ECO:0000256" key="6">
    <source>
        <dbReference type="ARBA" id="ARBA00022777"/>
    </source>
</evidence>
<reference evidence="11 12" key="1">
    <citation type="submission" date="2019-10" db="EMBL/GenBank/DDBJ databases">
        <title>Alkalibaculum tamaniensis sp.nov., a new alkaliphilic acetogen, isolated on methoxylated aromatics from a mud volcano.</title>
        <authorList>
            <person name="Khomyakova M.A."/>
            <person name="Merkel A.Y."/>
            <person name="Bonch-Osmolovskaya E.A."/>
            <person name="Slobodkin A.I."/>
        </authorList>
    </citation>
    <scope>NUCLEOTIDE SEQUENCE [LARGE SCALE GENOMIC DNA]</scope>
    <source>
        <strain evidence="11 12">M08DMB</strain>
    </source>
</reference>
<evidence type="ECO:0000256" key="3">
    <source>
        <dbReference type="ARBA" id="ARBA00022553"/>
    </source>
</evidence>
<evidence type="ECO:0000256" key="4">
    <source>
        <dbReference type="ARBA" id="ARBA00022679"/>
    </source>
</evidence>
<keyword evidence="7" id="KW-0067">ATP-binding</keyword>
<evidence type="ECO:0000313" key="11">
    <source>
        <dbReference type="EMBL" id="MPW25730.1"/>
    </source>
</evidence>
<evidence type="ECO:0000256" key="7">
    <source>
        <dbReference type="ARBA" id="ARBA00022840"/>
    </source>
</evidence>
<dbReference type="InterPro" id="IPR036890">
    <property type="entry name" value="HATPase_C_sf"/>
</dbReference>
<dbReference type="SUPFAM" id="SSF55874">
    <property type="entry name" value="ATPase domain of HSP90 chaperone/DNA topoisomerase II/histidine kinase"/>
    <property type="match status" value="1"/>
</dbReference>
<comment type="catalytic activity">
    <reaction evidence="1">
        <text>ATP + protein L-histidine = ADP + protein N-phospho-L-histidine.</text>
        <dbReference type="EC" id="2.7.13.3"/>
    </reaction>
</comment>
<dbReference type="Pfam" id="PF07730">
    <property type="entry name" value="HisKA_3"/>
    <property type="match status" value="1"/>
</dbReference>
<dbReference type="GO" id="GO:0000155">
    <property type="term" value="F:phosphorelay sensor kinase activity"/>
    <property type="evidence" value="ECO:0007669"/>
    <property type="project" value="InterPro"/>
</dbReference>
<evidence type="ECO:0000256" key="1">
    <source>
        <dbReference type="ARBA" id="ARBA00000085"/>
    </source>
</evidence>
<organism evidence="11 12">
    <name type="scientific">Alkalibaculum sporogenes</name>
    <dbReference type="NCBI Taxonomy" id="2655001"/>
    <lineage>
        <taxon>Bacteria</taxon>
        <taxon>Bacillati</taxon>
        <taxon>Bacillota</taxon>
        <taxon>Clostridia</taxon>
        <taxon>Eubacteriales</taxon>
        <taxon>Eubacteriaceae</taxon>
        <taxon>Alkalibaculum</taxon>
    </lineage>
</organism>
<evidence type="ECO:0000259" key="10">
    <source>
        <dbReference type="Pfam" id="PF07730"/>
    </source>
</evidence>
<name>A0A6A7K8F5_9FIRM</name>
<comment type="caution">
    <text evidence="11">The sequence shown here is derived from an EMBL/GenBank/DDBJ whole genome shotgun (WGS) entry which is preliminary data.</text>
</comment>
<feature type="transmembrane region" description="Helical" evidence="9">
    <location>
        <begin position="40"/>
        <end position="59"/>
    </location>
</feature>
<keyword evidence="3" id="KW-0597">Phosphoprotein</keyword>
<keyword evidence="5" id="KW-0547">Nucleotide-binding</keyword>
<feature type="transmembrane region" description="Helical" evidence="9">
    <location>
        <begin position="103"/>
        <end position="133"/>
    </location>
</feature>
<dbReference type="GO" id="GO:0016020">
    <property type="term" value="C:membrane"/>
    <property type="evidence" value="ECO:0007669"/>
    <property type="project" value="InterPro"/>
</dbReference>
<dbReference type="EC" id="2.7.13.3" evidence="2"/>
<evidence type="ECO:0000313" key="12">
    <source>
        <dbReference type="Proteomes" id="UP000440004"/>
    </source>
</evidence>
<accession>A0A6A7K8F5</accession>
<evidence type="ECO:0000256" key="5">
    <source>
        <dbReference type="ARBA" id="ARBA00022741"/>
    </source>
</evidence>
<feature type="domain" description="Signal transduction histidine kinase subgroup 3 dimerisation and phosphoacceptor" evidence="10">
    <location>
        <begin position="184"/>
        <end position="246"/>
    </location>
</feature>
<feature type="transmembrane region" description="Helical" evidence="9">
    <location>
        <begin position="71"/>
        <end position="91"/>
    </location>
</feature>
<dbReference type="GO" id="GO:0005524">
    <property type="term" value="F:ATP binding"/>
    <property type="evidence" value="ECO:0007669"/>
    <property type="project" value="UniProtKB-KW"/>
</dbReference>
<keyword evidence="6 11" id="KW-0418">Kinase</keyword>
<keyword evidence="12" id="KW-1185">Reference proteome</keyword>
<feature type="transmembrane region" description="Helical" evidence="9">
    <location>
        <begin position="12"/>
        <end position="34"/>
    </location>
</feature>
<keyword evidence="4" id="KW-0808">Transferase</keyword>
<protein>
    <recommendedName>
        <fullName evidence="2">histidine kinase</fullName>
        <ecNumber evidence="2">2.7.13.3</ecNumber>
    </recommendedName>
</protein>
<dbReference type="InterPro" id="IPR050482">
    <property type="entry name" value="Sensor_HK_TwoCompSys"/>
</dbReference>
<dbReference type="EMBL" id="WHNX01000010">
    <property type="protein sequence ID" value="MPW25730.1"/>
    <property type="molecule type" value="Genomic_DNA"/>
</dbReference>
<dbReference type="GO" id="GO:0046983">
    <property type="term" value="F:protein dimerization activity"/>
    <property type="evidence" value="ECO:0007669"/>
    <property type="project" value="InterPro"/>
</dbReference>